<name>A0A420HQ13_9PEZI</name>
<comment type="caution">
    <text evidence="1">The sequence shown here is derived from an EMBL/GenBank/DDBJ whole genome shotgun (WGS) entry which is preliminary data.</text>
</comment>
<gene>
    <name evidence="1" type="ORF">GcC1_174042</name>
</gene>
<feature type="non-terminal residue" evidence="1">
    <location>
        <position position="58"/>
    </location>
</feature>
<accession>A0A420HQ13</accession>
<protein>
    <submittedName>
        <fullName evidence="1">Putative eka-like protein</fullName>
    </submittedName>
</protein>
<sequence length="58" mass="6889">MSEQKALLAKKWRNTVALAKQECWKQKIESMNTSSDLYKLMSWNKSRHHKTPPPLLYN</sequence>
<dbReference type="Proteomes" id="UP000285405">
    <property type="component" value="Unassembled WGS sequence"/>
</dbReference>
<dbReference type="EMBL" id="MCBR01017466">
    <property type="protein sequence ID" value="RKF59521.1"/>
    <property type="molecule type" value="Genomic_DNA"/>
</dbReference>
<proteinExistence type="predicted"/>
<evidence type="ECO:0000313" key="2">
    <source>
        <dbReference type="Proteomes" id="UP000285405"/>
    </source>
</evidence>
<dbReference type="OrthoDB" id="4939572at2759"/>
<organism evidence="1 2">
    <name type="scientific">Golovinomyces cichoracearum</name>
    <dbReference type="NCBI Taxonomy" id="62708"/>
    <lineage>
        <taxon>Eukaryota</taxon>
        <taxon>Fungi</taxon>
        <taxon>Dikarya</taxon>
        <taxon>Ascomycota</taxon>
        <taxon>Pezizomycotina</taxon>
        <taxon>Leotiomycetes</taxon>
        <taxon>Erysiphales</taxon>
        <taxon>Erysiphaceae</taxon>
        <taxon>Golovinomyces</taxon>
    </lineage>
</organism>
<reference evidence="1 2" key="1">
    <citation type="journal article" date="2018" name="BMC Genomics">
        <title>Comparative genome analyses reveal sequence features reflecting distinct modes of host-adaptation between dicot and monocot powdery mildew.</title>
        <authorList>
            <person name="Wu Y."/>
            <person name="Ma X."/>
            <person name="Pan Z."/>
            <person name="Kale S.D."/>
            <person name="Song Y."/>
            <person name="King H."/>
            <person name="Zhang Q."/>
            <person name="Presley C."/>
            <person name="Deng X."/>
            <person name="Wei C.I."/>
            <person name="Xiao S."/>
        </authorList>
    </citation>
    <scope>NUCLEOTIDE SEQUENCE [LARGE SCALE GENOMIC DNA]</scope>
    <source>
        <strain evidence="1">UCSC1</strain>
    </source>
</reference>
<evidence type="ECO:0000313" key="1">
    <source>
        <dbReference type="EMBL" id="RKF59521.1"/>
    </source>
</evidence>
<dbReference type="AlphaFoldDB" id="A0A420HQ13"/>